<dbReference type="Proteomes" id="UP000485058">
    <property type="component" value="Unassembled WGS sequence"/>
</dbReference>
<dbReference type="AlphaFoldDB" id="A0A699YXS1"/>
<proteinExistence type="predicted"/>
<organism evidence="2 3">
    <name type="scientific">Haematococcus lacustris</name>
    <name type="common">Green alga</name>
    <name type="synonym">Haematococcus pluvialis</name>
    <dbReference type="NCBI Taxonomy" id="44745"/>
    <lineage>
        <taxon>Eukaryota</taxon>
        <taxon>Viridiplantae</taxon>
        <taxon>Chlorophyta</taxon>
        <taxon>core chlorophytes</taxon>
        <taxon>Chlorophyceae</taxon>
        <taxon>CS clade</taxon>
        <taxon>Chlamydomonadales</taxon>
        <taxon>Haematococcaceae</taxon>
        <taxon>Haematococcus</taxon>
    </lineage>
</organism>
<protein>
    <submittedName>
        <fullName evidence="2">Uncharacterized protein</fullName>
    </submittedName>
</protein>
<gene>
    <name evidence="2" type="ORF">HaLaN_10460</name>
</gene>
<feature type="region of interest" description="Disordered" evidence="1">
    <location>
        <begin position="45"/>
        <end position="71"/>
    </location>
</feature>
<accession>A0A699YXS1</accession>
<keyword evidence="3" id="KW-1185">Reference proteome</keyword>
<sequence>MVTPYRWPTSDALRCVASCGQLTWRPTRDCSPSAKVFGTGISGEGAGKASYRSASRSEQTDHTSAAAAHSKPACLRQPWEPQRLNGAWKSGCRLHQPFKRWHGYGNLMAAVGIAAAHCTAFTTQHGTGALTSTGCDSVHSRWVVEDASQGGKGKRGAYRTRWVQEEWVAAIASGAKTVELRQYPLPLELLGGYWGDGFTPSCPSPCFPCLAAYLPGCLPASLLGRRCMHAAHAVW</sequence>
<comment type="caution">
    <text evidence="2">The sequence shown here is derived from an EMBL/GenBank/DDBJ whole genome shotgun (WGS) entry which is preliminary data.</text>
</comment>
<reference evidence="2 3" key="1">
    <citation type="submission" date="2020-02" db="EMBL/GenBank/DDBJ databases">
        <title>Draft genome sequence of Haematococcus lacustris strain NIES-144.</title>
        <authorList>
            <person name="Morimoto D."/>
            <person name="Nakagawa S."/>
            <person name="Yoshida T."/>
            <person name="Sawayama S."/>
        </authorList>
    </citation>
    <scope>NUCLEOTIDE SEQUENCE [LARGE SCALE GENOMIC DNA]</scope>
    <source>
        <strain evidence="2 3">NIES-144</strain>
    </source>
</reference>
<evidence type="ECO:0000313" key="2">
    <source>
        <dbReference type="EMBL" id="GFH14411.1"/>
    </source>
</evidence>
<evidence type="ECO:0000256" key="1">
    <source>
        <dbReference type="SAM" id="MobiDB-lite"/>
    </source>
</evidence>
<name>A0A699YXS1_HAELA</name>
<evidence type="ECO:0000313" key="3">
    <source>
        <dbReference type="Proteomes" id="UP000485058"/>
    </source>
</evidence>
<dbReference type="EMBL" id="BLLF01000722">
    <property type="protein sequence ID" value="GFH14411.1"/>
    <property type="molecule type" value="Genomic_DNA"/>
</dbReference>